<evidence type="ECO:0000313" key="2">
    <source>
        <dbReference type="Proteomes" id="UP000324800"/>
    </source>
</evidence>
<sequence length="607" mass="66621">HADSVRITNSNFTQNEGWRTGGIFCHDITNQVLYLQNCMFQGNVAVRGTLYENIGEKFDIGNDVVLDHFFERNNVTENFVNSTSTSNYPKVGSTYIQYDFGVFDFLLDQTLADVLYVDGKLGRDVFGYGTQEQPLQTLIFAIGVSSSSTERPVTIYTSLDNFIESQFFIGGKATTIQGTIEGTGDDQKRTMLQNSNNEFSDLFTVYNGTLNLASLTVEINNNVGILNSDLIAIHLYGSGCIFSATQVIFRTAVISIRLKQQFIQSVQGCSISLSSSSFDNIQQNSEPLFTIPVQSNVTLEMLNTTINGYVNEKAEASSVVIEHYGTGVTTLTNCVFVCNVAKTKTSKIYGAALTIQFYQGNLEVVGVELANCVFDRNIGESCGAITIQGESSALTGLAITSCRFQNNVAYSIFLFPTIVHANDIYFDMANVQSILQGSQESTIFSDCVSYSATPKINYRSNTGQPVDSLLGEGANITSPATVYVSGSGSDTTGTGDITNPYQTFSQAYAHVDKRKLAQVLLQTGIFNVSFTLIDDVRIFIQGAGNLLSTITNGVQPEQGMFWLQTDTVLYIEDFEFIPSKCLSFEAPMFEVGKGSIIRLRRCSFRKQ</sequence>
<reference evidence="1 2" key="1">
    <citation type="submission" date="2019-03" db="EMBL/GenBank/DDBJ databases">
        <title>Single cell metagenomics reveals metabolic interactions within the superorganism composed of flagellate Streblomastix strix and complex community of Bacteroidetes bacteria on its surface.</title>
        <authorList>
            <person name="Treitli S.C."/>
            <person name="Kolisko M."/>
            <person name="Husnik F."/>
            <person name="Keeling P."/>
            <person name="Hampl V."/>
        </authorList>
    </citation>
    <scope>NUCLEOTIDE SEQUENCE [LARGE SCALE GENOMIC DNA]</scope>
    <source>
        <strain evidence="1">ST1C</strain>
    </source>
</reference>
<organism evidence="1 2">
    <name type="scientific">Streblomastix strix</name>
    <dbReference type="NCBI Taxonomy" id="222440"/>
    <lineage>
        <taxon>Eukaryota</taxon>
        <taxon>Metamonada</taxon>
        <taxon>Preaxostyla</taxon>
        <taxon>Oxymonadida</taxon>
        <taxon>Streblomastigidae</taxon>
        <taxon>Streblomastix</taxon>
    </lineage>
</organism>
<gene>
    <name evidence="1" type="ORF">EZS28_035617</name>
</gene>
<comment type="caution">
    <text evidence="1">The sequence shown here is derived from an EMBL/GenBank/DDBJ whole genome shotgun (WGS) entry which is preliminary data.</text>
</comment>
<dbReference type="Gene3D" id="3.30.1910.20">
    <property type="entry name" value="asparaginyl-tRNA synthetase, N-terminal domain"/>
    <property type="match status" value="1"/>
</dbReference>
<dbReference type="SUPFAM" id="SSF51126">
    <property type="entry name" value="Pectin lyase-like"/>
    <property type="match status" value="1"/>
</dbReference>
<accession>A0A5J4UDI6</accession>
<dbReference type="InterPro" id="IPR011050">
    <property type="entry name" value="Pectin_lyase_fold/virulence"/>
</dbReference>
<evidence type="ECO:0000313" key="1">
    <source>
        <dbReference type="EMBL" id="KAA6368856.1"/>
    </source>
</evidence>
<proteinExistence type="predicted"/>
<name>A0A5J4UDI6_9EUKA</name>
<dbReference type="Proteomes" id="UP000324800">
    <property type="component" value="Unassembled WGS sequence"/>
</dbReference>
<dbReference type="EMBL" id="SNRW01016933">
    <property type="protein sequence ID" value="KAA6368856.1"/>
    <property type="molecule type" value="Genomic_DNA"/>
</dbReference>
<feature type="non-terminal residue" evidence="1">
    <location>
        <position position="1"/>
    </location>
</feature>
<dbReference type="AlphaFoldDB" id="A0A5J4UDI6"/>
<protein>
    <submittedName>
        <fullName evidence="1">Uncharacterized protein</fullName>
    </submittedName>
</protein>